<dbReference type="Proteomes" id="UP001500665">
    <property type="component" value="Unassembled WGS sequence"/>
</dbReference>
<feature type="transmembrane region" description="Helical" evidence="10">
    <location>
        <begin position="251"/>
        <end position="270"/>
    </location>
</feature>
<feature type="transmembrane region" description="Helical" evidence="10">
    <location>
        <begin position="47"/>
        <end position="65"/>
    </location>
</feature>
<evidence type="ECO:0000256" key="4">
    <source>
        <dbReference type="ARBA" id="ARBA00022519"/>
    </source>
</evidence>
<organism evidence="11 12">
    <name type="scientific">Actinocorallia libanotica</name>
    <dbReference type="NCBI Taxonomy" id="46162"/>
    <lineage>
        <taxon>Bacteria</taxon>
        <taxon>Bacillati</taxon>
        <taxon>Actinomycetota</taxon>
        <taxon>Actinomycetes</taxon>
        <taxon>Streptosporangiales</taxon>
        <taxon>Thermomonosporaceae</taxon>
        <taxon>Actinocorallia</taxon>
    </lineage>
</organism>
<evidence type="ECO:0000256" key="9">
    <source>
        <dbReference type="ARBA" id="ARBA00037998"/>
    </source>
</evidence>
<keyword evidence="5 10" id="KW-0812">Transmembrane</keyword>
<protein>
    <submittedName>
        <fullName evidence="11">Branched-chain amino acid ABC transporter permease</fullName>
    </submittedName>
</protein>
<sequence>MFHDFTAQFWANTIDGVTVGSIYALVALGYTMVYGVLRLINFAHSEIFMIGTFGSLAVIQFVGFTGPYGGFALVGVLLLCLAGAMAASGGAAVVLERVAYRPLRKKGASRLAALISAIGASLFLQELFATVIIPKFFAPGRGRDMVGFTPPGEEQVRIMDKEVLFSIGSGDVRNDKLLIVVAALLMMVVLQMFVTRSKLGRGIRATAQDPETAVLLGVNIDRIVMTTFLIGGVMAGAAGFFFLIFYEVTNYFIGFILGIKAFTAAVLGGIGNIKGALLGGFTLGLVENYGASIFGSQWKDVIAFTILVVILMFRPSGILGESLQRARA</sequence>
<dbReference type="RefSeq" id="WP_344243598.1">
    <property type="nucleotide sequence ID" value="NZ_BAAAHH010000024.1"/>
</dbReference>
<dbReference type="InterPro" id="IPR052157">
    <property type="entry name" value="BCAA_transport_permease"/>
</dbReference>
<evidence type="ECO:0000313" key="11">
    <source>
        <dbReference type="EMBL" id="GAA0960691.1"/>
    </source>
</evidence>
<keyword evidence="12" id="KW-1185">Reference proteome</keyword>
<proteinExistence type="inferred from homology"/>
<evidence type="ECO:0000256" key="10">
    <source>
        <dbReference type="SAM" id="Phobius"/>
    </source>
</evidence>
<gene>
    <name evidence="11" type="ORF">GCM10009550_52210</name>
</gene>
<evidence type="ECO:0000256" key="7">
    <source>
        <dbReference type="ARBA" id="ARBA00022989"/>
    </source>
</evidence>
<name>A0ABP4C4E5_9ACTN</name>
<dbReference type="PANTHER" id="PTHR11795:SF371">
    <property type="entry name" value="HIGH-AFFINITY BRANCHED-CHAIN AMINO ACID TRANSPORT SYSTEM PERMEASE PROTEIN LIVH"/>
    <property type="match status" value="1"/>
</dbReference>
<evidence type="ECO:0000256" key="1">
    <source>
        <dbReference type="ARBA" id="ARBA00004651"/>
    </source>
</evidence>
<keyword evidence="4" id="KW-0997">Cell inner membrane</keyword>
<keyword evidence="2" id="KW-0813">Transport</keyword>
<evidence type="ECO:0000256" key="3">
    <source>
        <dbReference type="ARBA" id="ARBA00022475"/>
    </source>
</evidence>
<comment type="similarity">
    <text evidence="9">Belongs to the binding-protein-dependent transport system permease family. LivHM subfamily.</text>
</comment>
<feature type="transmembrane region" description="Helical" evidence="10">
    <location>
        <begin position="71"/>
        <end position="99"/>
    </location>
</feature>
<evidence type="ECO:0000256" key="2">
    <source>
        <dbReference type="ARBA" id="ARBA00022448"/>
    </source>
</evidence>
<feature type="transmembrane region" description="Helical" evidence="10">
    <location>
        <begin position="223"/>
        <end position="245"/>
    </location>
</feature>
<dbReference type="CDD" id="cd06582">
    <property type="entry name" value="TM_PBP1_LivH_like"/>
    <property type="match status" value="1"/>
</dbReference>
<evidence type="ECO:0000256" key="6">
    <source>
        <dbReference type="ARBA" id="ARBA00022970"/>
    </source>
</evidence>
<accession>A0ABP4C4E5</accession>
<feature type="transmembrane region" description="Helical" evidence="10">
    <location>
        <begin position="20"/>
        <end position="40"/>
    </location>
</feature>
<dbReference type="Pfam" id="PF02653">
    <property type="entry name" value="BPD_transp_2"/>
    <property type="match status" value="1"/>
</dbReference>
<evidence type="ECO:0000256" key="8">
    <source>
        <dbReference type="ARBA" id="ARBA00023136"/>
    </source>
</evidence>
<feature type="transmembrane region" description="Helical" evidence="10">
    <location>
        <begin position="177"/>
        <end position="194"/>
    </location>
</feature>
<evidence type="ECO:0000256" key="5">
    <source>
        <dbReference type="ARBA" id="ARBA00022692"/>
    </source>
</evidence>
<keyword evidence="3" id="KW-1003">Cell membrane</keyword>
<reference evidence="12" key="1">
    <citation type="journal article" date="2019" name="Int. J. Syst. Evol. Microbiol.">
        <title>The Global Catalogue of Microorganisms (GCM) 10K type strain sequencing project: providing services to taxonomists for standard genome sequencing and annotation.</title>
        <authorList>
            <consortium name="The Broad Institute Genomics Platform"/>
            <consortium name="The Broad Institute Genome Sequencing Center for Infectious Disease"/>
            <person name="Wu L."/>
            <person name="Ma J."/>
        </authorList>
    </citation>
    <scope>NUCLEOTIDE SEQUENCE [LARGE SCALE GENOMIC DNA]</scope>
    <source>
        <strain evidence="12">JCM 10696</strain>
    </source>
</reference>
<dbReference type="PANTHER" id="PTHR11795">
    <property type="entry name" value="BRANCHED-CHAIN AMINO ACID TRANSPORT SYSTEM PERMEASE PROTEIN LIVH"/>
    <property type="match status" value="1"/>
</dbReference>
<dbReference type="InterPro" id="IPR001851">
    <property type="entry name" value="ABC_transp_permease"/>
</dbReference>
<comment type="subcellular location">
    <subcellularLocation>
        <location evidence="1">Cell membrane</location>
        <topology evidence="1">Multi-pass membrane protein</topology>
    </subcellularLocation>
</comment>
<evidence type="ECO:0000313" key="12">
    <source>
        <dbReference type="Proteomes" id="UP001500665"/>
    </source>
</evidence>
<keyword evidence="8 10" id="KW-0472">Membrane</keyword>
<keyword evidence="6" id="KW-0029">Amino-acid transport</keyword>
<dbReference type="EMBL" id="BAAAHH010000024">
    <property type="protein sequence ID" value="GAA0960691.1"/>
    <property type="molecule type" value="Genomic_DNA"/>
</dbReference>
<keyword evidence="7 10" id="KW-1133">Transmembrane helix</keyword>
<comment type="caution">
    <text evidence="11">The sequence shown here is derived from an EMBL/GenBank/DDBJ whole genome shotgun (WGS) entry which is preliminary data.</text>
</comment>
<feature type="transmembrane region" description="Helical" evidence="10">
    <location>
        <begin position="301"/>
        <end position="320"/>
    </location>
</feature>